<dbReference type="STRING" id="83263.AA2016_2450"/>
<dbReference type="Proteomes" id="UP000254701">
    <property type="component" value="Unassembled WGS sequence"/>
</dbReference>
<protein>
    <submittedName>
        <fullName evidence="3">Uncharacterized protein</fullName>
    </submittedName>
</protein>
<dbReference type="KEGG" id="aak:AA2016_2450"/>
<dbReference type="Proteomes" id="UP000075755">
    <property type="component" value="Chromosome"/>
</dbReference>
<gene>
    <name evidence="1" type="ORF">AA2016_2450</name>
    <name evidence="2" type="ORF">FHS67_004277</name>
    <name evidence="3" type="ORF">NCTC10684_02145</name>
</gene>
<dbReference type="OrthoDB" id="8420595at2"/>
<reference evidence="3 5" key="2">
    <citation type="submission" date="2018-06" db="EMBL/GenBank/DDBJ databases">
        <authorList>
            <consortium name="Pathogen Informatics"/>
            <person name="Doyle S."/>
        </authorList>
    </citation>
    <scope>NUCLEOTIDE SEQUENCE [LARGE SCALE GENOMIC DNA]</scope>
    <source>
        <strain evidence="3 5">NCTC10684</strain>
    </source>
</reference>
<sequence>MTHLTLAATLGPLQTWLTQLATSTHHGRRRARFDPRELSLHLNRDLGFLDGRDPAGTIR</sequence>
<proteinExistence type="predicted"/>
<reference evidence="1 4" key="1">
    <citation type="submission" date="2016-03" db="EMBL/GenBank/DDBJ databases">
        <title>Complete genome of Aminobacter aminovorans KCTC 2477.</title>
        <authorList>
            <person name="Kim K.M."/>
        </authorList>
    </citation>
    <scope>NUCLEOTIDE SEQUENCE [LARGE SCALE GENOMIC DNA]</scope>
    <source>
        <strain evidence="1 4">KCTC 2477</strain>
    </source>
</reference>
<dbReference type="EMBL" id="CP015005">
    <property type="protein sequence ID" value="AMS41376.1"/>
    <property type="molecule type" value="Genomic_DNA"/>
</dbReference>
<dbReference type="AlphaFoldDB" id="A0A142M4V6"/>
<dbReference type="Proteomes" id="UP000577697">
    <property type="component" value="Unassembled WGS sequence"/>
</dbReference>
<reference evidence="2 6" key="3">
    <citation type="submission" date="2020-08" db="EMBL/GenBank/DDBJ databases">
        <title>Genomic Encyclopedia of Type Strains, Phase IV (KMG-IV): sequencing the most valuable type-strain genomes for metagenomic binning, comparative biology and taxonomic classification.</title>
        <authorList>
            <person name="Goeker M."/>
        </authorList>
    </citation>
    <scope>NUCLEOTIDE SEQUENCE [LARGE SCALE GENOMIC DNA]</scope>
    <source>
        <strain evidence="2 6">DSM 10368</strain>
    </source>
</reference>
<evidence type="ECO:0000313" key="3">
    <source>
        <dbReference type="EMBL" id="SUU88913.1"/>
    </source>
</evidence>
<dbReference type="EMBL" id="JACICB010000016">
    <property type="protein sequence ID" value="MBB3707943.1"/>
    <property type="molecule type" value="Genomic_DNA"/>
</dbReference>
<evidence type="ECO:0000313" key="1">
    <source>
        <dbReference type="EMBL" id="AMS41376.1"/>
    </source>
</evidence>
<accession>A0A142M4V6</accession>
<evidence type="ECO:0000313" key="4">
    <source>
        <dbReference type="Proteomes" id="UP000075755"/>
    </source>
</evidence>
<evidence type="ECO:0000313" key="5">
    <source>
        <dbReference type="Proteomes" id="UP000254701"/>
    </source>
</evidence>
<dbReference type="RefSeq" id="WP_067959488.1">
    <property type="nucleotide sequence ID" value="NZ_BAAAVY010000019.1"/>
</dbReference>
<evidence type="ECO:0000313" key="6">
    <source>
        <dbReference type="Proteomes" id="UP000577697"/>
    </source>
</evidence>
<keyword evidence="6" id="KW-1185">Reference proteome</keyword>
<organism evidence="3 5">
    <name type="scientific">Aminobacter aminovorans</name>
    <name type="common">Chelatobacter heintzii</name>
    <dbReference type="NCBI Taxonomy" id="83263"/>
    <lineage>
        <taxon>Bacteria</taxon>
        <taxon>Pseudomonadati</taxon>
        <taxon>Pseudomonadota</taxon>
        <taxon>Alphaproteobacteria</taxon>
        <taxon>Hyphomicrobiales</taxon>
        <taxon>Phyllobacteriaceae</taxon>
        <taxon>Aminobacter</taxon>
    </lineage>
</organism>
<dbReference type="EMBL" id="UFSM01000001">
    <property type="protein sequence ID" value="SUU88913.1"/>
    <property type="molecule type" value="Genomic_DNA"/>
</dbReference>
<name>A0A142M4V6_AMIAI</name>
<evidence type="ECO:0000313" key="2">
    <source>
        <dbReference type="EMBL" id="MBB3707943.1"/>
    </source>
</evidence>